<dbReference type="EnsemblPlants" id="Pp3c12_23800V3.2">
    <property type="protein sequence ID" value="Pp3c12_23800V3.2"/>
    <property type="gene ID" value="Pp3c12_23800"/>
</dbReference>
<dbReference type="GeneID" id="112289406"/>
<dbReference type="CDD" id="cd00831">
    <property type="entry name" value="CHS_like"/>
    <property type="match status" value="1"/>
</dbReference>
<keyword evidence="8 10" id="KW-0012">Acyltransferase</keyword>
<feature type="region of interest" description="Disordered" evidence="11">
    <location>
        <begin position="1"/>
        <end position="25"/>
    </location>
</feature>
<protein>
    <recommendedName>
        <fullName evidence="10">3-ketoacyl-CoA synthase</fullName>
        <ecNumber evidence="10">2.3.1.-</ecNumber>
    </recommendedName>
</protein>
<dbReference type="Gene3D" id="3.40.47.10">
    <property type="match status" value="1"/>
</dbReference>
<evidence type="ECO:0000256" key="7">
    <source>
        <dbReference type="ARBA" id="ARBA00023136"/>
    </source>
</evidence>
<dbReference type="Proteomes" id="UP000006727">
    <property type="component" value="Chromosome 12"/>
</dbReference>
<dbReference type="Gramene" id="Pp3c12_23800V3.1">
    <property type="protein sequence ID" value="Pp3c12_23800V3.1"/>
    <property type="gene ID" value="Pp3c12_23800"/>
</dbReference>
<dbReference type="OrthoDB" id="329835at2759"/>
<dbReference type="OMA" id="ACHKPHE"/>
<evidence type="ECO:0000256" key="9">
    <source>
        <dbReference type="ARBA" id="ARBA00047375"/>
    </source>
</evidence>
<evidence type="ECO:0000259" key="13">
    <source>
        <dbReference type="Pfam" id="PF08392"/>
    </source>
</evidence>
<dbReference type="GO" id="GO:0016020">
    <property type="term" value="C:membrane"/>
    <property type="evidence" value="ECO:0007669"/>
    <property type="project" value="UniProtKB-SubCell"/>
</dbReference>
<dbReference type="GO" id="GO:0009922">
    <property type="term" value="F:fatty acid elongase activity"/>
    <property type="evidence" value="ECO:0007669"/>
    <property type="project" value="UniProtKB-EC"/>
</dbReference>
<evidence type="ECO:0000313" key="16">
    <source>
        <dbReference type="EnsemblPlants" id="Pp3c12_23800V3.1"/>
    </source>
</evidence>
<feature type="domain" description="Beta-ketoacyl-[acyl-carrier-protein] synthase III C-terminal" evidence="14">
    <location>
        <begin position="427"/>
        <end position="507"/>
    </location>
</feature>
<dbReference type="InterPro" id="IPR013601">
    <property type="entry name" value="FAE1_typ3_polyketide_synth"/>
</dbReference>
<dbReference type="GO" id="GO:0006633">
    <property type="term" value="P:fatty acid biosynthetic process"/>
    <property type="evidence" value="ECO:0007669"/>
    <property type="project" value="UniProtKB-UniPathway"/>
</dbReference>
<evidence type="ECO:0000256" key="8">
    <source>
        <dbReference type="ARBA" id="ARBA00023315"/>
    </source>
</evidence>
<keyword evidence="5 12" id="KW-0812">Transmembrane</keyword>
<evidence type="ECO:0000256" key="12">
    <source>
        <dbReference type="SAM" id="Phobius"/>
    </source>
</evidence>
<dbReference type="InterPro" id="IPR013747">
    <property type="entry name" value="ACP_syn_III_C"/>
</dbReference>
<reference evidence="16" key="3">
    <citation type="submission" date="2020-12" db="UniProtKB">
        <authorList>
            <consortium name="EnsemblPlants"/>
        </authorList>
    </citation>
    <scope>IDENTIFICATION</scope>
</reference>
<keyword evidence="6 12" id="KW-1133">Transmembrane helix</keyword>
<dbReference type="Gramene" id="Pp3c12_23800V3.2">
    <property type="protein sequence ID" value="Pp3c12_23800V3.2"/>
    <property type="gene ID" value="Pp3c12_23800"/>
</dbReference>
<dbReference type="Pfam" id="PF08392">
    <property type="entry name" value="FAE1_CUT1_RppA"/>
    <property type="match status" value="1"/>
</dbReference>
<feature type="domain" description="FAE" evidence="13">
    <location>
        <begin position="122"/>
        <end position="410"/>
    </location>
</feature>
<reference evidence="15 17" key="1">
    <citation type="journal article" date="2008" name="Science">
        <title>The Physcomitrella genome reveals evolutionary insights into the conquest of land by plants.</title>
        <authorList>
            <person name="Rensing S."/>
            <person name="Lang D."/>
            <person name="Zimmer A."/>
            <person name="Terry A."/>
            <person name="Salamov A."/>
            <person name="Shapiro H."/>
            <person name="Nishiyama T."/>
            <person name="Perroud P.-F."/>
            <person name="Lindquist E."/>
            <person name="Kamisugi Y."/>
            <person name="Tanahashi T."/>
            <person name="Sakakibara K."/>
            <person name="Fujita T."/>
            <person name="Oishi K."/>
            <person name="Shin-I T."/>
            <person name="Kuroki Y."/>
            <person name="Toyoda A."/>
            <person name="Suzuki Y."/>
            <person name="Hashimoto A."/>
            <person name="Yamaguchi K."/>
            <person name="Sugano A."/>
            <person name="Kohara Y."/>
            <person name="Fujiyama A."/>
            <person name="Anterola A."/>
            <person name="Aoki S."/>
            <person name="Ashton N."/>
            <person name="Barbazuk W.B."/>
            <person name="Barker E."/>
            <person name="Bennetzen J."/>
            <person name="Bezanilla M."/>
            <person name="Blankenship R."/>
            <person name="Cho S.H."/>
            <person name="Dutcher S."/>
            <person name="Estelle M."/>
            <person name="Fawcett J.A."/>
            <person name="Gundlach H."/>
            <person name="Hanada K."/>
            <person name="Heyl A."/>
            <person name="Hicks K.A."/>
            <person name="Hugh J."/>
            <person name="Lohr M."/>
            <person name="Mayer K."/>
            <person name="Melkozernov A."/>
            <person name="Murata T."/>
            <person name="Nelson D."/>
            <person name="Pils B."/>
            <person name="Prigge M."/>
            <person name="Reiss B."/>
            <person name="Renner T."/>
            <person name="Rombauts S."/>
            <person name="Rushton P."/>
            <person name="Sanderfoot A."/>
            <person name="Schween G."/>
            <person name="Shiu S.-H."/>
            <person name="Stueber K."/>
            <person name="Theodoulou F.L."/>
            <person name="Tu H."/>
            <person name="Van de Peer Y."/>
            <person name="Verrier P.J."/>
            <person name="Waters E."/>
            <person name="Wood A."/>
            <person name="Yang L."/>
            <person name="Cove D."/>
            <person name="Cuming A."/>
            <person name="Hasebe M."/>
            <person name="Lucas S."/>
            <person name="Mishler D.B."/>
            <person name="Reski R."/>
            <person name="Grigoriev I."/>
            <person name="Quatrano R.S."/>
            <person name="Boore J.L."/>
        </authorList>
    </citation>
    <scope>NUCLEOTIDE SEQUENCE [LARGE SCALE GENOMIC DNA]</scope>
    <source>
        <strain evidence="16 17">cv. Gransden 2004</strain>
    </source>
</reference>
<accession>A0A2K1JS55</accession>
<dbReference type="EC" id="2.3.1.-" evidence="10"/>
<dbReference type="RefSeq" id="XP_024390354.1">
    <property type="nucleotide sequence ID" value="XM_024534586.2"/>
</dbReference>
<dbReference type="SUPFAM" id="SSF53901">
    <property type="entry name" value="Thiolase-like"/>
    <property type="match status" value="2"/>
</dbReference>
<keyword evidence="4 10" id="KW-0808">Transferase</keyword>
<dbReference type="InterPro" id="IPR016039">
    <property type="entry name" value="Thiolase-like"/>
</dbReference>
<dbReference type="PaxDb" id="3218-PP1S118_54V6.1"/>
<dbReference type="EnsemblPlants" id="Pp3c12_23800V3.1">
    <property type="protein sequence ID" value="Pp3c12_23800V3.1"/>
    <property type="gene ID" value="Pp3c12_23800"/>
</dbReference>
<proteinExistence type="inferred from homology"/>
<evidence type="ECO:0000256" key="6">
    <source>
        <dbReference type="ARBA" id="ARBA00022989"/>
    </source>
</evidence>
<dbReference type="STRING" id="3218.A0A2K1JS55"/>
<evidence type="ECO:0000256" key="3">
    <source>
        <dbReference type="ARBA" id="ARBA00005531"/>
    </source>
</evidence>
<feature type="transmembrane region" description="Helical" evidence="12">
    <location>
        <begin position="103"/>
        <end position="123"/>
    </location>
</feature>
<gene>
    <name evidence="16" type="primary">LOC112289406</name>
    <name evidence="15" type="ORF">PHYPA_016680</name>
</gene>
<evidence type="ECO:0000313" key="15">
    <source>
        <dbReference type="EMBL" id="PNR44296.1"/>
    </source>
</evidence>
<dbReference type="EMBL" id="ABEU02000012">
    <property type="protein sequence ID" value="PNR44296.1"/>
    <property type="molecule type" value="Genomic_DNA"/>
</dbReference>
<evidence type="ECO:0000256" key="5">
    <source>
        <dbReference type="ARBA" id="ARBA00022692"/>
    </source>
</evidence>
<evidence type="ECO:0000256" key="1">
    <source>
        <dbReference type="ARBA" id="ARBA00004370"/>
    </source>
</evidence>
<reference evidence="15 17" key="2">
    <citation type="journal article" date="2018" name="Plant J.">
        <title>The Physcomitrella patens chromosome-scale assembly reveals moss genome structure and evolution.</title>
        <authorList>
            <person name="Lang D."/>
            <person name="Ullrich K.K."/>
            <person name="Murat F."/>
            <person name="Fuchs J."/>
            <person name="Jenkins J."/>
            <person name="Haas F.B."/>
            <person name="Piednoel M."/>
            <person name="Gundlach H."/>
            <person name="Van Bel M."/>
            <person name="Meyberg R."/>
            <person name="Vives C."/>
            <person name="Morata J."/>
            <person name="Symeonidi A."/>
            <person name="Hiss M."/>
            <person name="Muchero W."/>
            <person name="Kamisugi Y."/>
            <person name="Saleh O."/>
            <person name="Blanc G."/>
            <person name="Decker E.L."/>
            <person name="van Gessel N."/>
            <person name="Grimwood J."/>
            <person name="Hayes R.D."/>
            <person name="Graham S.W."/>
            <person name="Gunter L.E."/>
            <person name="McDaniel S.F."/>
            <person name="Hoernstein S.N.W."/>
            <person name="Larsson A."/>
            <person name="Li F.W."/>
            <person name="Perroud P.F."/>
            <person name="Phillips J."/>
            <person name="Ranjan P."/>
            <person name="Rokshar D.S."/>
            <person name="Rothfels C.J."/>
            <person name="Schneider L."/>
            <person name="Shu S."/>
            <person name="Stevenson D.W."/>
            <person name="Thummler F."/>
            <person name="Tillich M."/>
            <person name="Villarreal Aguilar J.C."/>
            <person name="Widiez T."/>
            <person name="Wong G.K."/>
            <person name="Wymore A."/>
            <person name="Zhang Y."/>
            <person name="Zimmer A.D."/>
            <person name="Quatrano R.S."/>
            <person name="Mayer K.F.X."/>
            <person name="Goodstein D."/>
            <person name="Casacuberta J.M."/>
            <person name="Vandepoele K."/>
            <person name="Reski R."/>
            <person name="Cuming A.C."/>
            <person name="Tuskan G.A."/>
            <person name="Maumus F."/>
            <person name="Salse J."/>
            <person name="Schmutz J."/>
            <person name="Rensing S.A."/>
        </authorList>
    </citation>
    <scope>NUCLEOTIDE SEQUENCE [LARGE SCALE GENOMIC DNA]</scope>
    <source>
        <strain evidence="16 17">cv. Gransden 2004</strain>
    </source>
</reference>
<dbReference type="Pfam" id="PF08541">
    <property type="entry name" value="ACP_syn_III_C"/>
    <property type="match status" value="1"/>
</dbReference>
<dbReference type="AlphaFoldDB" id="A0A2K1JS55"/>
<comment type="subcellular location">
    <subcellularLocation>
        <location evidence="1">Membrane</location>
    </subcellularLocation>
</comment>
<comment type="catalytic activity">
    <reaction evidence="9">
        <text>a very-long-chain acyl-CoA + malonyl-CoA + H(+) = a very-long-chain 3-oxoacyl-CoA + CO2 + CoA</text>
        <dbReference type="Rhea" id="RHEA:32727"/>
        <dbReference type="ChEBI" id="CHEBI:15378"/>
        <dbReference type="ChEBI" id="CHEBI:16526"/>
        <dbReference type="ChEBI" id="CHEBI:57287"/>
        <dbReference type="ChEBI" id="CHEBI:57384"/>
        <dbReference type="ChEBI" id="CHEBI:90725"/>
        <dbReference type="ChEBI" id="CHEBI:90736"/>
        <dbReference type="EC" id="2.3.1.199"/>
    </reaction>
</comment>
<evidence type="ECO:0000259" key="14">
    <source>
        <dbReference type="Pfam" id="PF08541"/>
    </source>
</evidence>
<keyword evidence="7 12" id="KW-0472">Membrane</keyword>
<organism evidence="15">
    <name type="scientific">Physcomitrium patens</name>
    <name type="common">Spreading-leaved earth moss</name>
    <name type="synonym">Physcomitrella patens</name>
    <dbReference type="NCBI Taxonomy" id="3218"/>
    <lineage>
        <taxon>Eukaryota</taxon>
        <taxon>Viridiplantae</taxon>
        <taxon>Streptophyta</taxon>
        <taxon>Embryophyta</taxon>
        <taxon>Bryophyta</taxon>
        <taxon>Bryophytina</taxon>
        <taxon>Bryopsida</taxon>
        <taxon>Funariidae</taxon>
        <taxon>Funariales</taxon>
        <taxon>Funariaceae</taxon>
        <taxon>Physcomitrium</taxon>
    </lineage>
</organism>
<dbReference type="UniPathway" id="UPA00094"/>
<evidence type="ECO:0000313" key="17">
    <source>
        <dbReference type="Proteomes" id="UP000006727"/>
    </source>
</evidence>
<evidence type="ECO:0000256" key="11">
    <source>
        <dbReference type="SAM" id="MobiDB-lite"/>
    </source>
</evidence>
<dbReference type="PANTHER" id="PTHR31561">
    <property type="entry name" value="3-KETOACYL-COA SYNTHASE"/>
    <property type="match status" value="1"/>
</dbReference>
<dbReference type="PIRSF" id="PIRSF036417">
    <property type="entry name" value="3-ktacl-CoA_syn"/>
    <property type="match status" value="1"/>
</dbReference>
<comment type="similarity">
    <text evidence="3 10">Belongs to the thiolase-like superfamily. Chalcone/stilbene synthases family.</text>
</comment>
<sequence length="563" mass="62569">MRAENGHTAGAVERRDGPNCSPHGPEPSISVKVGTMLVLALRDVQSLKLKIELRGLAKSVTIQNLVCAPFLLVFILTAVESDQLWHTRSLQTFLWERLWCCSLFKVLVYFGGIVLATTLYFLYHPRRVYMLDFACHKPHEKNAISKQGLLNYAGSSGLLSDKSLDFMRKILERSGLGDSTYVPAAITSTPADRSMVAAREEAATNMFCSLDELFAKTGVNSKDVKILVVNSSVFCPTPSLSAMVVNRYKMRSDIKSINVSGMGCSAGLIAIDLAKDLLHGCYRNSYAIVCSQEILCRNSYCGNDRAKLVSNCLFRMGGAAVLLSNRSRDRWRAKYELMHTVRTHTGPNDKCYQCVVEEEDEEGRIGVTLSKDLMSVAGEALKINISTLGPLVLPWMEQLQFIISMVGRKVFKTNTKPYIPDFKTAFEHFCIHAGGRAVLDEVEKNLHLTEWHMEPSRMTLYRFGNTSSSSLWYELAYCEAKGRVKKGDRIWQIAFGSGFKCNSAVWRALRTIAPPALNPWDGIIDQYPVKGVSVPCELVFPLQSAASAGTSERQSVGRDLSNP</sequence>
<comment type="pathway">
    <text evidence="2 10">Lipid metabolism; fatty acid biosynthesis.</text>
</comment>
<name>A0A2K1JS55_PHYPA</name>
<dbReference type="InterPro" id="IPR012392">
    <property type="entry name" value="3-ktacl-CoA_syn"/>
</dbReference>
<evidence type="ECO:0000256" key="2">
    <source>
        <dbReference type="ARBA" id="ARBA00005194"/>
    </source>
</evidence>
<keyword evidence="17" id="KW-1185">Reference proteome</keyword>
<evidence type="ECO:0000256" key="4">
    <source>
        <dbReference type="ARBA" id="ARBA00022679"/>
    </source>
</evidence>
<evidence type="ECO:0000256" key="10">
    <source>
        <dbReference type="PIRNR" id="PIRNR036417"/>
    </source>
</evidence>
<dbReference type="FunFam" id="3.40.47.10:FF:000028">
    <property type="entry name" value="3-ketoacyl-CoA synthase"/>
    <property type="match status" value="1"/>
</dbReference>